<dbReference type="AlphaFoldDB" id="A0A914HVG9"/>
<organism evidence="1 2">
    <name type="scientific">Globodera rostochiensis</name>
    <name type="common">Golden nematode worm</name>
    <name type="synonym">Heterodera rostochiensis</name>
    <dbReference type="NCBI Taxonomy" id="31243"/>
    <lineage>
        <taxon>Eukaryota</taxon>
        <taxon>Metazoa</taxon>
        <taxon>Ecdysozoa</taxon>
        <taxon>Nematoda</taxon>
        <taxon>Chromadorea</taxon>
        <taxon>Rhabditida</taxon>
        <taxon>Tylenchina</taxon>
        <taxon>Tylenchomorpha</taxon>
        <taxon>Tylenchoidea</taxon>
        <taxon>Heteroderidae</taxon>
        <taxon>Heteroderinae</taxon>
        <taxon>Globodera</taxon>
    </lineage>
</organism>
<sequence>MKFLIALQPARPYQLVQHDFDGPTLLTVAFETTIFCVPPYHFIRCSRTNSVTRCSNCWAPKNCLFLQRLIAFASYCCKHSVLSLNFKWSLTSSSWASSISIEQSAESASISSAGSPLAAKAAVSYELRELALEALVDMWRLSGTRFQPALCYFSTHILSLDTVLAVVDLIESNCAARQLKGFSGKSQIGIEEEINNQIRSLDHIASTATAHTIEQLTEEPHFPRWLR</sequence>
<protein>
    <submittedName>
        <fullName evidence="2">Uncharacterized protein</fullName>
    </submittedName>
</protein>
<keyword evidence="1" id="KW-1185">Reference proteome</keyword>
<dbReference type="WBParaSite" id="Gr19_v10_g4155.t1">
    <property type="protein sequence ID" value="Gr19_v10_g4155.t1"/>
    <property type="gene ID" value="Gr19_v10_g4155"/>
</dbReference>
<evidence type="ECO:0000313" key="1">
    <source>
        <dbReference type="Proteomes" id="UP000887572"/>
    </source>
</evidence>
<name>A0A914HVG9_GLORO</name>
<accession>A0A914HVG9</accession>
<reference evidence="2" key="1">
    <citation type="submission" date="2022-11" db="UniProtKB">
        <authorList>
            <consortium name="WormBaseParasite"/>
        </authorList>
    </citation>
    <scope>IDENTIFICATION</scope>
</reference>
<proteinExistence type="predicted"/>
<evidence type="ECO:0000313" key="2">
    <source>
        <dbReference type="WBParaSite" id="Gr19_v10_g4155.t1"/>
    </source>
</evidence>
<dbReference type="Proteomes" id="UP000887572">
    <property type="component" value="Unplaced"/>
</dbReference>